<dbReference type="Proteomes" id="UP000245119">
    <property type="component" value="Linkage Group LG10"/>
</dbReference>
<dbReference type="Gene3D" id="3.20.20.80">
    <property type="entry name" value="Glycosidases"/>
    <property type="match status" value="1"/>
</dbReference>
<comment type="caution">
    <text evidence="5">The sequence shown here is derived from an EMBL/GenBank/DDBJ whole genome shotgun (WGS) entry which is preliminary data.</text>
</comment>
<dbReference type="EMBL" id="PZQS01000010">
    <property type="protein sequence ID" value="PVD22991.1"/>
    <property type="molecule type" value="Genomic_DNA"/>
</dbReference>
<evidence type="ECO:0000313" key="6">
    <source>
        <dbReference type="Proteomes" id="UP000245119"/>
    </source>
</evidence>
<keyword evidence="2" id="KW-0479">Metal-binding</keyword>
<reference evidence="5 6" key="1">
    <citation type="submission" date="2018-04" db="EMBL/GenBank/DDBJ databases">
        <title>The genome of golden apple snail Pomacea canaliculata provides insight into stress tolerance and invasive adaptation.</title>
        <authorList>
            <person name="Liu C."/>
            <person name="Liu B."/>
            <person name="Ren Y."/>
            <person name="Zhang Y."/>
            <person name="Wang H."/>
            <person name="Li S."/>
            <person name="Jiang F."/>
            <person name="Yin L."/>
            <person name="Zhang G."/>
            <person name="Qian W."/>
            <person name="Fan W."/>
        </authorList>
    </citation>
    <scope>NUCLEOTIDE SEQUENCE [LARGE SCALE GENOMIC DNA]</scope>
    <source>
        <strain evidence="5">SZHN2017</strain>
        <tissue evidence="5">Muscle</tissue>
    </source>
</reference>
<comment type="cofactor">
    <cofactor evidence="1">
        <name>Ca(2+)</name>
        <dbReference type="ChEBI" id="CHEBI:29108"/>
    </cofactor>
</comment>
<feature type="domain" description="Glycosyl hydrolase family 13 catalytic" evidence="4">
    <location>
        <begin position="30"/>
        <end position="301"/>
    </location>
</feature>
<evidence type="ECO:0000313" key="5">
    <source>
        <dbReference type="EMBL" id="PVD22991.1"/>
    </source>
</evidence>
<evidence type="ECO:0000256" key="3">
    <source>
        <dbReference type="ARBA" id="ARBA00022729"/>
    </source>
</evidence>
<dbReference type="InterPro" id="IPR017853">
    <property type="entry name" value="GH"/>
</dbReference>
<dbReference type="PANTHER" id="PTHR10357:SF215">
    <property type="entry name" value="ALPHA-AMYLASE 1"/>
    <property type="match status" value="1"/>
</dbReference>
<name>A0A2T7NP97_POMCA</name>
<evidence type="ECO:0000259" key="4">
    <source>
        <dbReference type="SMART" id="SM00642"/>
    </source>
</evidence>
<dbReference type="OrthoDB" id="1740265at2759"/>
<organism evidence="5 6">
    <name type="scientific">Pomacea canaliculata</name>
    <name type="common">Golden apple snail</name>
    <dbReference type="NCBI Taxonomy" id="400727"/>
    <lineage>
        <taxon>Eukaryota</taxon>
        <taxon>Metazoa</taxon>
        <taxon>Spiralia</taxon>
        <taxon>Lophotrochozoa</taxon>
        <taxon>Mollusca</taxon>
        <taxon>Gastropoda</taxon>
        <taxon>Caenogastropoda</taxon>
        <taxon>Architaenioglossa</taxon>
        <taxon>Ampullarioidea</taxon>
        <taxon>Ampullariidae</taxon>
        <taxon>Pomacea</taxon>
    </lineage>
</organism>
<proteinExistence type="predicted"/>
<dbReference type="STRING" id="400727.A0A2T7NP97"/>
<dbReference type="GO" id="GO:0005975">
    <property type="term" value="P:carbohydrate metabolic process"/>
    <property type="evidence" value="ECO:0007669"/>
    <property type="project" value="InterPro"/>
</dbReference>
<gene>
    <name evidence="5" type="ORF">C0Q70_16252</name>
</gene>
<dbReference type="Pfam" id="PF00128">
    <property type="entry name" value="Alpha-amylase"/>
    <property type="match status" value="1"/>
</dbReference>
<protein>
    <recommendedName>
        <fullName evidence="4">Glycosyl hydrolase family 13 catalytic domain-containing protein</fullName>
    </recommendedName>
</protein>
<dbReference type="GO" id="GO:0046872">
    <property type="term" value="F:metal ion binding"/>
    <property type="evidence" value="ECO:0007669"/>
    <property type="project" value="UniProtKB-KW"/>
</dbReference>
<evidence type="ECO:0000256" key="2">
    <source>
        <dbReference type="ARBA" id="ARBA00022723"/>
    </source>
</evidence>
<dbReference type="SMART" id="SM00642">
    <property type="entry name" value="Aamy"/>
    <property type="match status" value="1"/>
</dbReference>
<accession>A0A2T7NP97</accession>
<dbReference type="SUPFAM" id="SSF51445">
    <property type="entry name" value="(Trans)glycosidases"/>
    <property type="match status" value="1"/>
</dbReference>
<dbReference type="AlphaFoldDB" id="A0A2T7NP97"/>
<sequence length="359" mass="40958">MLTAEVFVGCRRQRHLDFAICGKQPHRLPWLRCEKHLRREPEMFGTKQDLLDLIRDCHQRDIWVMMDVVANHMGIAPGDPEDLSGFVPFNESWHYHTHCLIQDFMNQTEVELCRLFNLMDLNQTEPWVRRTLLNWIADITREYGFDGYRIDTAVEVEKSFWSEFWASSGVFMLGEANNGDRTCYTGGYQGPLPSVLNFPLYWAMRRAFNERQPMTEISKSLEAQAACFSDLTVLGLFADNHDFPRFLNLSYDTTLLSNAITYVLFGEGIPLFTTAQSRNTTAATTPTAENPSGQTTTLTLRCTSQKGAIQDVLALNFEWIEASDCELLRYPRCRRNVLVSCSPTAFTCSVVILNSSSAP</sequence>
<keyword evidence="6" id="KW-1185">Reference proteome</keyword>
<keyword evidence="3" id="KW-0732">Signal</keyword>
<dbReference type="InterPro" id="IPR006047">
    <property type="entry name" value="GH13_cat_dom"/>
</dbReference>
<dbReference type="PANTHER" id="PTHR10357">
    <property type="entry name" value="ALPHA-AMYLASE FAMILY MEMBER"/>
    <property type="match status" value="1"/>
</dbReference>
<evidence type="ECO:0000256" key="1">
    <source>
        <dbReference type="ARBA" id="ARBA00001913"/>
    </source>
</evidence>